<dbReference type="eggNOG" id="arCOG05924">
    <property type="taxonomic scope" value="Archaea"/>
</dbReference>
<organism evidence="2 3">
    <name type="scientific">Metallosphaera cuprina (strain Ar-4)</name>
    <dbReference type="NCBI Taxonomy" id="1006006"/>
    <lineage>
        <taxon>Archaea</taxon>
        <taxon>Thermoproteota</taxon>
        <taxon>Thermoprotei</taxon>
        <taxon>Sulfolobales</taxon>
        <taxon>Sulfolobaceae</taxon>
        <taxon>Metallosphaera</taxon>
    </lineage>
</organism>
<dbReference type="OrthoDB" id="45285at2157"/>
<protein>
    <recommendedName>
        <fullName evidence="1">Primase X domain-containing protein</fullName>
    </recommendedName>
</protein>
<dbReference type="InterPro" id="IPR040865">
    <property type="entry name" value="PriX"/>
</dbReference>
<evidence type="ECO:0000313" key="2">
    <source>
        <dbReference type="EMBL" id="AEB94878.1"/>
    </source>
</evidence>
<dbReference type="STRING" id="1006006.Mcup_0773"/>
<dbReference type="KEGG" id="mcn:Mcup_0773"/>
<dbReference type="EMBL" id="CP002656">
    <property type="protein sequence ID" value="AEB94878.1"/>
    <property type="molecule type" value="Genomic_DNA"/>
</dbReference>
<accession>F4G1Y9</accession>
<sequence>MSSRNEFKIVLRYPDGSVAGYSKYNNGISTVLDERGEFLFEVEGVFPPRPRRTSMDWIEKVLERGLPDCRKRFILYVGSRYLVNVKRLPEEEAVQRLRDFYYKGGGKIYDTWIRSVVRGVKNKGIMPPSLESLKNKDREMYQVIKNVLERK</sequence>
<gene>
    <name evidence="2" type="ordered locus">Mcup_0773</name>
</gene>
<dbReference type="AlphaFoldDB" id="F4G1Y9"/>
<dbReference type="Pfam" id="PF18689">
    <property type="entry name" value="PriX"/>
    <property type="match status" value="1"/>
</dbReference>
<dbReference type="NCBIfam" id="NF033412">
    <property type="entry name" value="primase_PriX"/>
    <property type="match status" value="1"/>
</dbReference>
<feature type="domain" description="Primase X" evidence="1">
    <location>
        <begin position="55"/>
        <end position="148"/>
    </location>
</feature>
<dbReference type="Proteomes" id="UP000007812">
    <property type="component" value="Chromosome"/>
</dbReference>
<evidence type="ECO:0000313" key="3">
    <source>
        <dbReference type="Proteomes" id="UP000007812"/>
    </source>
</evidence>
<name>F4G1Y9_METCR</name>
<dbReference type="PATRIC" id="fig|1006006.8.peg.772"/>
<proteinExistence type="predicted"/>
<reference evidence="2 3" key="1">
    <citation type="journal article" date="2011" name="J. Bacteriol.">
        <title>Complete genome sequence of Metallosphaera cuprina, a metal sulfide-oxidizing archaeon from a hot spring.</title>
        <authorList>
            <person name="Liu L.J."/>
            <person name="You X.Y."/>
            <person name="Zheng H."/>
            <person name="Wang S."/>
            <person name="Jiang C.Y."/>
            <person name="Liu S.J."/>
        </authorList>
    </citation>
    <scope>NUCLEOTIDE SEQUENCE [LARGE SCALE GENOMIC DNA]</scope>
    <source>
        <strain evidence="2 3">Ar-4</strain>
    </source>
</reference>
<evidence type="ECO:0000259" key="1">
    <source>
        <dbReference type="Pfam" id="PF18689"/>
    </source>
</evidence>
<dbReference type="HOGENOM" id="CLU_118423_0_0_2"/>
<keyword evidence="3" id="KW-1185">Reference proteome</keyword>
<dbReference type="GeneID" id="10492964"/>
<dbReference type="RefSeq" id="WP_013737376.1">
    <property type="nucleotide sequence ID" value="NC_015435.1"/>
</dbReference>